<dbReference type="SMART" id="SM00066">
    <property type="entry name" value="GAL4"/>
    <property type="match status" value="1"/>
</dbReference>
<evidence type="ECO:0000256" key="1">
    <source>
        <dbReference type="ARBA" id="ARBA00004123"/>
    </source>
</evidence>
<evidence type="ECO:0000256" key="3">
    <source>
        <dbReference type="SAM" id="MobiDB-lite"/>
    </source>
</evidence>
<dbReference type="GO" id="GO:0045944">
    <property type="term" value="P:positive regulation of transcription by RNA polymerase II"/>
    <property type="evidence" value="ECO:0007669"/>
    <property type="project" value="TreeGrafter"/>
</dbReference>
<dbReference type="SUPFAM" id="SSF57701">
    <property type="entry name" value="Zn2/Cys6 DNA-binding domain"/>
    <property type="match status" value="1"/>
</dbReference>
<dbReference type="GO" id="GO:0005634">
    <property type="term" value="C:nucleus"/>
    <property type="evidence" value="ECO:0007669"/>
    <property type="project" value="UniProtKB-SubCell"/>
</dbReference>
<dbReference type="CDD" id="cd00067">
    <property type="entry name" value="GAL4"/>
    <property type="match status" value="1"/>
</dbReference>
<evidence type="ECO:0000256" key="2">
    <source>
        <dbReference type="ARBA" id="ARBA00023242"/>
    </source>
</evidence>
<evidence type="ECO:0000313" key="6">
    <source>
        <dbReference type="Proteomes" id="UP001362899"/>
    </source>
</evidence>
<feature type="region of interest" description="Disordered" evidence="3">
    <location>
        <begin position="53"/>
        <end position="80"/>
    </location>
</feature>
<dbReference type="InterPro" id="IPR001138">
    <property type="entry name" value="Zn2Cys6_DnaBD"/>
</dbReference>
<dbReference type="AlphaFoldDB" id="A0AAV5RIH0"/>
<feature type="domain" description="Zn(2)-C6 fungal-type" evidence="4">
    <location>
        <begin position="8"/>
        <end position="38"/>
    </location>
</feature>
<dbReference type="Proteomes" id="UP001362899">
    <property type="component" value="Unassembled WGS sequence"/>
</dbReference>
<dbReference type="InterPro" id="IPR021858">
    <property type="entry name" value="Fun_TF"/>
</dbReference>
<dbReference type="PROSITE" id="PS50048">
    <property type="entry name" value="ZN2_CY6_FUNGAL_2"/>
    <property type="match status" value="1"/>
</dbReference>
<dbReference type="InterPro" id="IPR036864">
    <property type="entry name" value="Zn2-C6_fun-type_DNA-bd_sf"/>
</dbReference>
<dbReference type="GO" id="GO:0000976">
    <property type="term" value="F:transcription cis-regulatory region binding"/>
    <property type="evidence" value="ECO:0007669"/>
    <property type="project" value="TreeGrafter"/>
</dbReference>
<dbReference type="Gene3D" id="4.10.240.10">
    <property type="entry name" value="Zn(2)-C6 fungal-type DNA-binding domain"/>
    <property type="match status" value="1"/>
</dbReference>
<reference evidence="5 6" key="1">
    <citation type="journal article" date="2023" name="Elife">
        <title>Identification of key yeast species and microbe-microbe interactions impacting larval growth of Drosophila in the wild.</title>
        <authorList>
            <person name="Mure A."/>
            <person name="Sugiura Y."/>
            <person name="Maeda R."/>
            <person name="Honda K."/>
            <person name="Sakurai N."/>
            <person name="Takahashi Y."/>
            <person name="Watada M."/>
            <person name="Katoh T."/>
            <person name="Gotoh A."/>
            <person name="Gotoh Y."/>
            <person name="Taniguchi I."/>
            <person name="Nakamura K."/>
            <person name="Hayashi T."/>
            <person name="Katayama T."/>
            <person name="Uemura T."/>
            <person name="Hattori Y."/>
        </authorList>
    </citation>
    <scope>NUCLEOTIDE SEQUENCE [LARGE SCALE GENOMIC DNA]</scope>
    <source>
        <strain evidence="5 6">SB-73</strain>
    </source>
</reference>
<dbReference type="GO" id="GO:0008270">
    <property type="term" value="F:zinc ion binding"/>
    <property type="evidence" value="ECO:0007669"/>
    <property type="project" value="InterPro"/>
</dbReference>
<gene>
    <name evidence="5" type="ORF">DASB73_019600</name>
</gene>
<dbReference type="PROSITE" id="PS00463">
    <property type="entry name" value="ZN2_CY6_FUNGAL_1"/>
    <property type="match status" value="1"/>
</dbReference>
<comment type="caution">
    <text evidence="5">The sequence shown here is derived from an EMBL/GenBank/DDBJ whole genome shotgun (WGS) entry which is preliminary data.</text>
</comment>
<comment type="subcellular location">
    <subcellularLocation>
        <location evidence="1">Nucleus</location>
    </subcellularLocation>
</comment>
<sequence length="551" mass="63118">MKHRSRTGCQKCRTRRIKCDETRPFCVNCAKKGIECTYETRFQWIKQDVTPYKPCKTGSGRRKGPISRKRQKEAKERSNRQFKAALRQVFQSEMIELDFEPHDDPVTELNGPGSLTQFKKFVVKKKQPKNSLVEDSNIKLNNPSLPSLLTPPFPETMDALPVNMISVPQKVEITYYPLSELSDHSFFDHFVRYTADTLVPVPYEESPFLRLLPTMAGVNENIRDLLVAFGAVHMVRCKRISSTLDPGDNEKVQELIDRCAIWHSNNFPGFGSEADDSSSETHLVSSTLLALIEAERGNATQWCYYAKFAVDLINSRPSYTDWDLTSEANSMVFRLIGAMCATGNLSFSRNNQIGFPLWPEWAGSIDFLTGFDLNFLKYFGEAAELLSLQQRLIQENGPYLMKELASINNKALRISLIMNDFWVETYLPDSDVSALCILYQEALKIHIYRRLFNLPRRHMHVQGLIDTMTRRLDRWIPSSSSIQRHMLLILVTIAVESVTPHITSSIMIRIRNSIQMGFRYGTELISIINQIRENYDSMDPHAASYSSLLLI</sequence>
<dbReference type="GO" id="GO:0000981">
    <property type="term" value="F:DNA-binding transcription factor activity, RNA polymerase II-specific"/>
    <property type="evidence" value="ECO:0007669"/>
    <property type="project" value="InterPro"/>
</dbReference>
<evidence type="ECO:0000313" key="5">
    <source>
        <dbReference type="EMBL" id="GMM51002.1"/>
    </source>
</evidence>
<proteinExistence type="predicted"/>
<accession>A0AAV5RIH0</accession>
<keyword evidence="6" id="KW-1185">Reference proteome</keyword>
<name>A0AAV5RIH0_STABA</name>
<evidence type="ECO:0000259" key="4">
    <source>
        <dbReference type="PROSITE" id="PS50048"/>
    </source>
</evidence>
<organism evidence="5 6">
    <name type="scientific">Starmerella bacillaris</name>
    <name type="common">Yeast</name>
    <name type="synonym">Candida zemplinina</name>
    <dbReference type="NCBI Taxonomy" id="1247836"/>
    <lineage>
        <taxon>Eukaryota</taxon>
        <taxon>Fungi</taxon>
        <taxon>Dikarya</taxon>
        <taxon>Ascomycota</taxon>
        <taxon>Saccharomycotina</taxon>
        <taxon>Dipodascomycetes</taxon>
        <taxon>Dipodascales</taxon>
        <taxon>Trichomonascaceae</taxon>
        <taxon>Starmerella</taxon>
    </lineage>
</organism>
<dbReference type="PANTHER" id="PTHR37534:SF43">
    <property type="entry name" value="FINGER DOMAIN PROTEIN, PUTATIVE (AFU_ORTHOLOGUE AFUA_1G01850)-RELATED"/>
    <property type="match status" value="1"/>
</dbReference>
<protein>
    <recommendedName>
        <fullName evidence="4">Zn(2)-C6 fungal-type domain-containing protein</fullName>
    </recommendedName>
</protein>
<keyword evidence="2" id="KW-0539">Nucleus</keyword>
<dbReference type="Pfam" id="PF11951">
    <property type="entry name" value="Fungal_trans_2"/>
    <property type="match status" value="1"/>
</dbReference>
<dbReference type="Pfam" id="PF00172">
    <property type="entry name" value="Zn_clus"/>
    <property type="match status" value="1"/>
</dbReference>
<dbReference type="PANTHER" id="PTHR37534">
    <property type="entry name" value="TRANSCRIPTIONAL ACTIVATOR PROTEIN UGA3"/>
    <property type="match status" value="1"/>
</dbReference>
<dbReference type="EMBL" id="BTGC01000003">
    <property type="protein sequence ID" value="GMM51002.1"/>
    <property type="molecule type" value="Genomic_DNA"/>
</dbReference>
<feature type="compositionally biased region" description="Basic residues" evidence="3">
    <location>
        <begin position="59"/>
        <end position="72"/>
    </location>
</feature>